<accession>A0ABP8YRY8</accession>
<dbReference type="InterPro" id="IPR006140">
    <property type="entry name" value="D-isomer_DH_NAD-bd"/>
</dbReference>
<dbReference type="Proteomes" id="UP001500956">
    <property type="component" value="Unassembled WGS sequence"/>
</dbReference>
<keyword evidence="2" id="KW-0520">NAD</keyword>
<dbReference type="EMBL" id="BAABID010000017">
    <property type="protein sequence ID" value="GAA4734830.1"/>
    <property type="molecule type" value="Genomic_DNA"/>
</dbReference>
<keyword evidence="1" id="KW-0560">Oxidoreductase</keyword>
<evidence type="ECO:0000256" key="2">
    <source>
        <dbReference type="ARBA" id="ARBA00023027"/>
    </source>
</evidence>
<evidence type="ECO:0000256" key="1">
    <source>
        <dbReference type="ARBA" id="ARBA00023002"/>
    </source>
</evidence>
<evidence type="ECO:0000313" key="4">
    <source>
        <dbReference type="EMBL" id="GAA4734830.1"/>
    </source>
</evidence>
<proteinExistence type="predicted"/>
<reference evidence="5" key="1">
    <citation type="journal article" date="2019" name="Int. J. Syst. Evol. Microbiol.">
        <title>The Global Catalogue of Microorganisms (GCM) 10K type strain sequencing project: providing services to taxonomists for standard genome sequencing and annotation.</title>
        <authorList>
            <consortium name="The Broad Institute Genomics Platform"/>
            <consortium name="The Broad Institute Genome Sequencing Center for Infectious Disease"/>
            <person name="Wu L."/>
            <person name="Ma J."/>
        </authorList>
    </citation>
    <scope>NUCLEOTIDE SEQUENCE [LARGE SCALE GENOMIC DNA]</scope>
    <source>
        <strain evidence="5">JCM 18063</strain>
    </source>
</reference>
<comment type="caution">
    <text evidence="4">The sequence shown here is derived from an EMBL/GenBank/DDBJ whole genome shotgun (WGS) entry which is preliminary data.</text>
</comment>
<dbReference type="PANTHER" id="PTHR43333:SF1">
    <property type="entry name" value="D-ISOMER SPECIFIC 2-HYDROXYACID DEHYDROGENASE NAD-BINDING DOMAIN-CONTAINING PROTEIN"/>
    <property type="match status" value="1"/>
</dbReference>
<sequence length="335" mass="35483">MAPWQSSWHGTAPGTGGNVSGVKILVPSNVPFDLTIDVEGVDVAPYVMRDEIPDQHTDAEAIVTWASPQRVMDDAARRLPNLRWVQTLNAGPDQALATGFSPEVVIASGRSLHDATVAEHTLALLLASVRRIDRTLDAQRRHEWDRDLGREQARDERSFTLHGAHVVVWGFGSIAARLAPLLEALGARVSGVASSDGERYGYPVVGSDRLAEVLPTADVLISLLPATEATHHALDADVLALLPAHARFVNAGRGATVDEAALAAALRAGTLAGAALDVTETEPLPADSELWDTPGLILTPHVAGGRPQGAAAFVTAQVRRWLEGGAEALENVVAR</sequence>
<protein>
    <submittedName>
        <fullName evidence="4">Phosphoglycerate dehydrogenase</fullName>
    </submittedName>
</protein>
<name>A0ABP8YRY8_9MICO</name>
<keyword evidence="5" id="KW-1185">Reference proteome</keyword>
<evidence type="ECO:0000313" key="5">
    <source>
        <dbReference type="Proteomes" id="UP001500956"/>
    </source>
</evidence>
<organism evidence="4 5">
    <name type="scientific">Isoptericola chiayiensis</name>
    <dbReference type="NCBI Taxonomy" id="579446"/>
    <lineage>
        <taxon>Bacteria</taxon>
        <taxon>Bacillati</taxon>
        <taxon>Actinomycetota</taxon>
        <taxon>Actinomycetes</taxon>
        <taxon>Micrococcales</taxon>
        <taxon>Promicromonosporaceae</taxon>
        <taxon>Isoptericola</taxon>
    </lineage>
</organism>
<gene>
    <name evidence="4" type="ORF">GCM10023216_29400</name>
</gene>
<evidence type="ECO:0000259" key="3">
    <source>
        <dbReference type="Pfam" id="PF02826"/>
    </source>
</evidence>
<feature type="domain" description="D-isomer specific 2-hydroxyacid dehydrogenase NAD-binding" evidence="3">
    <location>
        <begin position="122"/>
        <end position="303"/>
    </location>
</feature>
<dbReference type="Pfam" id="PF02826">
    <property type="entry name" value="2-Hacid_dh_C"/>
    <property type="match status" value="1"/>
</dbReference>
<dbReference type="PANTHER" id="PTHR43333">
    <property type="entry name" value="2-HACID_DH_C DOMAIN-CONTAINING PROTEIN"/>
    <property type="match status" value="1"/>
</dbReference>